<evidence type="ECO:0000313" key="20">
    <source>
        <dbReference type="Proteomes" id="UP000324907"/>
    </source>
</evidence>
<evidence type="ECO:0000256" key="3">
    <source>
        <dbReference type="ARBA" id="ARBA00021562"/>
    </source>
</evidence>
<dbReference type="InterPro" id="IPR029062">
    <property type="entry name" value="Class_I_gatase-like"/>
</dbReference>
<evidence type="ECO:0000256" key="13">
    <source>
        <dbReference type="ARBA" id="ARBA00049404"/>
    </source>
</evidence>
<dbReference type="EC" id="6.3.5.2" evidence="2"/>
<protein>
    <recommendedName>
        <fullName evidence="3">GMP synthase [glutamine-hydrolyzing]</fullName>
        <ecNumber evidence="2">6.3.5.2</ecNumber>
    </recommendedName>
    <alternativeName>
        <fullName evidence="10">GMP synthetase</fullName>
    </alternativeName>
    <alternativeName>
        <fullName evidence="11">Glutamine amidotransferase</fullName>
    </alternativeName>
</protein>
<keyword evidence="9" id="KW-0315">Glutamine amidotransferase</keyword>
<evidence type="ECO:0000256" key="9">
    <source>
        <dbReference type="ARBA" id="ARBA00022962"/>
    </source>
</evidence>
<dbReference type="EMBL" id="VLTO01000036">
    <property type="protein sequence ID" value="KAA0173237.1"/>
    <property type="molecule type" value="Genomic_DNA"/>
</dbReference>
<evidence type="ECO:0000256" key="2">
    <source>
        <dbReference type="ARBA" id="ARBA00012746"/>
    </source>
</evidence>
<dbReference type="EMBL" id="VLTM01000065">
    <property type="protein sequence ID" value="KAA0158597.1"/>
    <property type="molecule type" value="Genomic_DNA"/>
</dbReference>
<evidence type="ECO:0000256" key="4">
    <source>
        <dbReference type="ARBA" id="ARBA00022598"/>
    </source>
</evidence>
<evidence type="ECO:0000256" key="5">
    <source>
        <dbReference type="ARBA" id="ARBA00022741"/>
    </source>
</evidence>
<dbReference type="EMBL" id="VLTL01000009">
    <property type="protein sequence ID" value="KAA0171067.1"/>
    <property type="molecule type" value="Genomic_DNA"/>
</dbReference>
<evidence type="ECO:0000313" key="18">
    <source>
        <dbReference type="EMBL" id="KAA0173237.1"/>
    </source>
</evidence>
<dbReference type="NCBIfam" id="NF000848">
    <property type="entry name" value="PRK00074.1"/>
    <property type="match status" value="1"/>
</dbReference>
<accession>A0A5A8E900</accession>
<dbReference type="CDD" id="cd01997">
    <property type="entry name" value="GMP_synthase_C"/>
    <property type="match status" value="1"/>
</dbReference>
<dbReference type="PRINTS" id="PR00096">
    <property type="entry name" value="GATASE"/>
</dbReference>
<evidence type="ECO:0000313" key="17">
    <source>
        <dbReference type="EMBL" id="KAA0171067.1"/>
    </source>
</evidence>
<dbReference type="Proteomes" id="UP000322899">
    <property type="component" value="Unassembled WGS sequence"/>
</dbReference>
<dbReference type="InterPro" id="IPR014729">
    <property type="entry name" value="Rossmann-like_a/b/a_fold"/>
</dbReference>
<dbReference type="Gene3D" id="3.40.50.620">
    <property type="entry name" value="HUPs"/>
    <property type="match status" value="1"/>
</dbReference>
<feature type="domain" description="GMPS ATP-PPase" evidence="15">
    <location>
        <begin position="231"/>
        <end position="423"/>
    </location>
</feature>
<dbReference type="PANTHER" id="PTHR11922:SF2">
    <property type="entry name" value="GMP SYNTHASE [GLUTAMINE-HYDROLYZING]"/>
    <property type="match status" value="1"/>
</dbReference>
<keyword evidence="4" id="KW-0436">Ligase</keyword>
<dbReference type="UniPathway" id="UPA00189">
    <property type="reaction ID" value="UER00296"/>
</dbReference>
<dbReference type="PANTHER" id="PTHR11922">
    <property type="entry name" value="GMP SYNTHASE-RELATED"/>
    <property type="match status" value="1"/>
</dbReference>
<dbReference type="Pfam" id="PF00958">
    <property type="entry name" value="GMP_synt_C"/>
    <property type="match status" value="1"/>
</dbReference>
<comment type="function">
    <text evidence="12">Catalyzes the conversion of xanthine monophosphate (XMP) to GMP in the presence of glutamine and ATP through an adenyl-XMP intermediate.</text>
</comment>
<dbReference type="SUPFAM" id="SSF52317">
    <property type="entry name" value="Class I glutamine amidotransferase-like"/>
    <property type="match status" value="1"/>
</dbReference>
<dbReference type="Pfam" id="PF00117">
    <property type="entry name" value="GATase"/>
    <property type="match status" value="1"/>
</dbReference>
<dbReference type="NCBIfam" id="TIGR00888">
    <property type="entry name" value="guaA_Nterm"/>
    <property type="match status" value="1"/>
</dbReference>
<dbReference type="GO" id="GO:0005829">
    <property type="term" value="C:cytosol"/>
    <property type="evidence" value="ECO:0007669"/>
    <property type="project" value="TreeGrafter"/>
</dbReference>
<dbReference type="OrthoDB" id="1724632at2759"/>
<dbReference type="NCBIfam" id="TIGR00884">
    <property type="entry name" value="guaA_Cterm"/>
    <property type="match status" value="1"/>
</dbReference>
<reference evidence="19 20" key="1">
    <citation type="submission" date="2019-07" db="EMBL/GenBank/DDBJ databases">
        <title>Genomes of Cafeteria roenbergensis.</title>
        <authorList>
            <person name="Fischer M.G."/>
            <person name="Hackl T."/>
            <person name="Roman M."/>
        </authorList>
    </citation>
    <scope>NUCLEOTIDE SEQUENCE [LARGE SCALE GENOMIC DNA]</scope>
    <source>
        <strain evidence="16 21">Cflag</strain>
        <strain evidence="18 19">E4-10P</strain>
        <strain evidence="17 20">RCC970-E3</strain>
    </source>
</reference>
<evidence type="ECO:0000313" key="19">
    <source>
        <dbReference type="Proteomes" id="UP000322899"/>
    </source>
</evidence>
<dbReference type="Proteomes" id="UP000325113">
    <property type="component" value="Unassembled WGS sequence"/>
</dbReference>
<keyword evidence="6 14" id="KW-0332">GMP biosynthesis</keyword>
<comment type="pathway">
    <text evidence="1">Purine metabolism; GMP biosynthesis; GMP from XMP (L-Gln route): step 1/1.</text>
</comment>
<evidence type="ECO:0000256" key="6">
    <source>
        <dbReference type="ARBA" id="ARBA00022749"/>
    </source>
</evidence>
<dbReference type="CDD" id="cd01742">
    <property type="entry name" value="GATase1_GMP_Synthase"/>
    <property type="match status" value="1"/>
</dbReference>
<dbReference type="PRINTS" id="PR00097">
    <property type="entry name" value="ANTSNTHASEII"/>
</dbReference>
<dbReference type="FunFam" id="3.40.50.880:FF:000001">
    <property type="entry name" value="GMP synthase [glutamine-hydrolyzing]"/>
    <property type="match status" value="1"/>
</dbReference>
<evidence type="ECO:0000256" key="7">
    <source>
        <dbReference type="ARBA" id="ARBA00022755"/>
    </source>
</evidence>
<dbReference type="HAMAP" id="MF_00344">
    <property type="entry name" value="GMP_synthase"/>
    <property type="match status" value="1"/>
</dbReference>
<evidence type="ECO:0000259" key="15">
    <source>
        <dbReference type="PROSITE" id="PS51553"/>
    </source>
</evidence>
<dbReference type="InterPro" id="IPR004739">
    <property type="entry name" value="GMP_synth_GATase"/>
</dbReference>
<dbReference type="InterPro" id="IPR001674">
    <property type="entry name" value="GMP_synth_C"/>
</dbReference>
<keyword evidence="5 14" id="KW-0547">Nucleotide-binding</keyword>
<proteinExistence type="inferred from homology"/>
<comment type="caution">
    <text evidence="18">The sequence shown here is derived from an EMBL/GenBank/DDBJ whole genome shotgun (WGS) entry which is preliminary data.</text>
</comment>
<sequence length="548" mass="59394">MAADAAASSGAATGAADIVSTMHSPDHDMVLILDFGSQYSHIIVRRVRELGVYCELHSCLSPPSILSKGRIRGLILSGGPFSVYEDGAPHLADGFLEAAEAAKIPILGVCYGFQELVHRMGGKVEAAPKREFGHADLQIKHAVAEGAGHASLFEGLGETSPVWMSHGDKIVALPEGFVTTGITTSSEHASMEHSARRIFGLQFHPEVQHTPGGVTMLSNFVKNICGCSCDWSMKGFVDEAVATIRATVGETGRVIGAVSGGVDSTVAAVLMNRAIGDRFHAVLVDNGLLRKDEAVNVVKRLRDECGVSLTCVDASEEFLGRLAGVSDPEKKRKAIGNLFIEVFEREAARIGKCDFLLQGTLYPDVIESVSFRGPSATIKSHHNVGGLLDVMKLRLIEPLRELFKDEVRHLGMAMGLPRDSVYRHPFPGPGLAIRILGPVDKEACDLLREADFIYLEELRRTGEYDKIGQAFAVLLPCKSVGVMGDCRTYERVLALRAAATSDFMTAKAHRMPYEILETVSTRIINEVRGINRVVYDCTSKPPGTIEWE</sequence>
<dbReference type="FunFam" id="3.40.50.620:FF:000001">
    <property type="entry name" value="GMP synthase [glutamine-hydrolyzing]"/>
    <property type="match status" value="1"/>
</dbReference>
<dbReference type="InterPro" id="IPR025777">
    <property type="entry name" value="GMPS_ATP_PPase_dom"/>
</dbReference>
<dbReference type="GO" id="GO:0003921">
    <property type="term" value="F:GMP synthase activity"/>
    <property type="evidence" value="ECO:0007669"/>
    <property type="project" value="InterPro"/>
</dbReference>
<feature type="binding site" evidence="14">
    <location>
        <begin position="259"/>
        <end position="265"/>
    </location>
    <ligand>
        <name>ATP</name>
        <dbReference type="ChEBI" id="CHEBI:30616"/>
    </ligand>
</feature>
<dbReference type="SUPFAM" id="SSF54810">
    <property type="entry name" value="GMP synthetase C-terminal dimerisation domain"/>
    <property type="match status" value="1"/>
</dbReference>
<evidence type="ECO:0000256" key="11">
    <source>
        <dbReference type="ARBA" id="ARBA00031356"/>
    </source>
</evidence>
<dbReference type="InterPro" id="IPR022310">
    <property type="entry name" value="NAD/GMP_synthase"/>
</dbReference>
<evidence type="ECO:0000313" key="21">
    <source>
        <dbReference type="Proteomes" id="UP000325113"/>
    </source>
</evidence>
<dbReference type="FunFam" id="3.30.300.10:FF:000002">
    <property type="entry name" value="GMP synthase [glutamine-hydrolyzing]"/>
    <property type="match status" value="1"/>
</dbReference>
<dbReference type="Gene3D" id="3.40.50.880">
    <property type="match status" value="1"/>
</dbReference>
<dbReference type="GO" id="GO:0005524">
    <property type="term" value="F:ATP binding"/>
    <property type="evidence" value="ECO:0007669"/>
    <property type="project" value="UniProtKB-UniRule"/>
</dbReference>
<dbReference type="AlphaFoldDB" id="A0A5A8E900"/>
<dbReference type="Pfam" id="PF02540">
    <property type="entry name" value="NAD_synthase"/>
    <property type="match status" value="1"/>
</dbReference>
<dbReference type="PROSITE" id="PS51553">
    <property type="entry name" value="GMPS_ATP_PPASE"/>
    <property type="match status" value="1"/>
</dbReference>
<dbReference type="PROSITE" id="PS51273">
    <property type="entry name" value="GATASE_TYPE_1"/>
    <property type="match status" value="1"/>
</dbReference>
<evidence type="ECO:0000313" key="16">
    <source>
        <dbReference type="EMBL" id="KAA0158597.1"/>
    </source>
</evidence>
<dbReference type="Gene3D" id="3.30.300.10">
    <property type="match status" value="1"/>
</dbReference>
<dbReference type="SUPFAM" id="SSF52402">
    <property type="entry name" value="Adenine nucleotide alpha hydrolases-like"/>
    <property type="match status" value="1"/>
</dbReference>
<evidence type="ECO:0000256" key="10">
    <source>
        <dbReference type="ARBA" id="ARBA00030464"/>
    </source>
</evidence>
<name>A0A5A8E900_CAFRO</name>
<evidence type="ECO:0000256" key="12">
    <source>
        <dbReference type="ARBA" id="ARBA00044933"/>
    </source>
</evidence>
<dbReference type="Proteomes" id="UP000324907">
    <property type="component" value="Unassembled WGS sequence"/>
</dbReference>
<dbReference type="InterPro" id="IPR022955">
    <property type="entry name" value="GMP_synthase"/>
</dbReference>
<evidence type="ECO:0000256" key="8">
    <source>
        <dbReference type="ARBA" id="ARBA00022840"/>
    </source>
</evidence>
<keyword evidence="8 14" id="KW-0067">ATP-binding</keyword>
<evidence type="ECO:0000256" key="14">
    <source>
        <dbReference type="PROSITE-ProRule" id="PRU00886"/>
    </source>
</evidence>
<dbReference type="InterPro" id="IPR017926">
    <property type="entry name" value="GATASE"/>
</dbReference>
<keyword evidence="7 14" id="KW-0658">Purine biosynthesis</keyword>
<gene>
    <name evidence="18" type="ORF">FNF27_05325</name>
    <name evidence="17" type="ORF">FNF28_01072</name>
    <name evidence="16" type="ORF">FNF31_05348</name>
</gene>
<organism evidence="18 19">
    <name type="scientific">Cafeteria roenbergensis</name>
    <name type="common">Marine flagellate</name>
    <dbReference type="NCBI Taxonomy" id="33653"/>
    <lineage>
        <taxon>Eukaryota</taxon>
        <taxon>Sar</taxon>
        <taxon>Stramenopiles</taxon>
        <taxon>Bigyra</taxon>
        <taxon>Opalozoa</taxon>
        <taxon>Bicosoecida</taxon>
        <taxon>Cafeteriaceae</taxon>
        <taxon>Cafeteria</taxon>
    </lineage>
</organism>
<evidence type="ECO:0000256" key="1">
    <source>
        <dbReference type="ARBA" id="ARBA00005153"/>
    </source>
</evidence>
<comment type="catalytic activity">
    <reaction evidence="13">
        <text>XMP + L-glutamine + ATP + H2O = GMP + L-glutamate + AMP + diphosphate + 2 H(+)</text>
        <dbReference type="Rhea" id="RHEA:11680"/>
        <dbReference type="ChEBI" id="CHEBI:15377"/>
        <dbReference type="ChEBI" id="CHEBI:15378"/>
        <dbReference type="ChEBI" id="CHEBI:29985"/>
        <dbReference type="ChEBI" id="CHEBI:30616"/>
        <dbReference type="ChEBI" id="CHEBI:33019"/>
        <dbReference type="ChEBI" id="CHEBI:57464"/>
        <dbReference type="ChEBI" id="CHEBI:58115"/>
        <dbReference type="ChEBI" id="CHEBI:58359"/>
        <dbReference type="ChEBI" id="CHEBI:456215"/>
        <dbReference type="EC" id="6.3.5.2"/>
    </reaction>
</comment>